<sequence length="314" mass="35105">MTSYKTGVIGVTGMTGSHVAVELLNRGHQVVGISRNPAKLGQHERYEPRAVDLEATPIEEIVKALESLDVVVNAYGPHTQRDDALSYSTYTEITRKIVIASKAAKVPYFVMIGGSSIMRIPDRPLVTGCDDERFYYAFMRGILDSEAWVQHALEWAGEDGDKLVVARQAWIAEKKGRGTPETRKITEEVHKMFDLHGPVVEFHRGGRLTAMFFHGNTSFNWTFMSTPALYRPGKRTGSYEVGFDFVPLKPAKGHEHGIALFDGRMHGISLSDMALAVADEVETQKYGWKHWTPYVPDIDDTPGPVYVKIGDKFF</sequence>
<evidence type="ECO:0000313" key="3">
    <source>
        <dbReference type="EMBL" id="VUC30659.1"/>
    </source>
</evidence>
<dbReference type="InterPro" id="IPR051606">
    <property type="entry name" value="Polyketide_Oxido-like"/>
</dbReference>
<proteinExistence type="inferred from homology"/>
<evidence type="ECO:0000259" key="2">
    <source>
        <dbReference type="Pfam" id="PF13460"/>
    </source>
</evidence>
<accession>A0ABY6UHF1</accession>
<dbReference type="SUPFAM" id="SSF51735">
    <property type="entry name" value="NAD(P)-binding Rossmann-fold domains"/>
    <property type="match status" value="1"/>
</dbReference>
<keyword evidence="4" id="KW-1185">Reference proteome</keyword>
<dbReference type="EMBL" id="CABFNS010000823">
    <property type="protein sequence ID" value="VUC30659.1"/>
    <property type="molecule type" value="Genomic_DNA"/>
</dbReference>
<dbReference type="InterPro" id="IPR036291">
    <property type="entry name" value="NAD(P)-bd_dom_sf"/>
</dbReference>
<protein>
    <recommendedName>
        <fullName evidence="2">NAD(P)-binding domain-containing protein</fullName>
    </recommendedName>
</protein>
<dbReference type="Pfam" id="PF13460">
    <property type="entry name" value="NAD_binding_10"/>
    <property type="match status" value="1"/>
</dbReference>
<dbReference type="Gene3D" id="3.40.50.720">
    <property type="entry name" value="NAD(P)-binding Rossmann-like Domain"/>
    <property type="match status" value="2"/>
</dbReference>
<feature type="domain" description="NAD(P)-binding" evidence="2">
    <location>
        <begin position="10"/>
        <end position="119"/>
    </location>
</feature>
<evidence type="ECO:0000256" key="1">
    <source>
        <dbReference type="ARBA" id="ARBA00038376"/>
    </source>
</evidence>
<dbReference type="Proteomes" id="UP000766486">
    <property type="component" value="Unassembled WGS sequence"/>
</dbReference>
<gene>
    <name evidence="3" type="ORF">CLO192961_LOCUS291794</name>
</gene>
<dbReference type="PANTHER" id="PTHR43355:SF2">
    <property type="entry name" value="FLAVIN REDUCTASE (NADPH)"/>
    <property type="match status" value="1"/>
</dbReference>
<comment type="caution">
    <text evidence="3">The sequence shown here is derived from an EMBL/GenBank/DDBJ whole genome shotgun (WGS) entry which is preliminary data.</text>
</comment>
<comment type="similarity">
    <text evidence="1">Belongs to the avfA family.</text>
</comment>
<dbReference type="InterPro" id="IPR016040">
    <property type="entry name" value="NAD(P)-bd_dom"/>
</dbReference>
<name>A0ABY6UHF1_BIOOC</name>
<evidence type="ECO:0000313" key="4">
    <source>
        <dbReference type="Proteomes" id="UP000766486"/>
    </source>
</evidence>
<reference evidence="3 4" key="1">
    <citation type="submission" date="2019-06" db="EMBL/GenBank/DDBJ databases">
        <authorList>
            <person name="Broberg M."/>
        </authorList>
    </citation>
    <scope>NUCLEOTIDE SEQUENCE [LARGE SCALE GENOMIC DNA]</scope>
</reference>
<organism evidence="3 4">
    <name type="scientific">Bionectria ochroleuca</name>
    <name type="common">Gliocladium roseum</name>
    <dbReference type="NCBI Taxonomy" id="29856"/>
    <lineage>
        <taxon>Eukaryota</taxon>
        <taxon>Fungi</taxon>
        <taxon>Dikarya</taxon>
        <taxon>Ascomycota</taxon>
        <taxon>Pezizomycotina</taxon>
        <taxon>Sordariomycetes</taxon>
        <taxon>Hypocreomycetidae</taxon>
        <taxon>Hypocreales</taxon>
        <taxon>Bionectriaceae</taxon>
        <taxon>Clonostachys</taxon>
    </lineage>
</organism>
<dbReference type="PANTHER" id="PTHR43355">
    <property type="entry name" value="FLAVIN REDUCTASE (NADPH)"/>
    <property type="match status" value="1"/>
</dbReference>